<dbReference type="GO" id="GO:0016491">
    <property type="term" value="F:oxidoreductase activity"/>
    <property type="evidence" value="ECO:0007669"/>
    <property type="project" value="UniProtKB-KW"/>
</dbReference>
<dbReference type="Gene3D" id="3.30.9.10">
    <property type="entry name" value="D-Amino Acid Oxidase, subunit A, domain 2"/>
    <property type="match status" value="1"/>
</dbReference>
<dbReference type="AlphaFoldDB" id="K9HDZ9"/>
<evidence type="ECO:0000313" key="4">
    <source>
        <dbReference type="Proteomes" id="UP000009881"/>
    </source>
</evidence>
<dbReference type="EMBL" id="ANHY01000015">
    <property type="protein sequence ID" value="EKV28703.1"/>
    <property type="molecule type" value="Genomic_DNA"/>
</dbReference>
<feature type="domain" description="FAD dependent oxidoreductase" evidence="2">
    <location>
        <begin position="19"/>
        <end position="378"/>
    </location>
</feature>
<keyword evidence="4" id="KW-1185">Reference proteome</keyword>
<evidence type="ECO:0000256" key="1">
    <source>
        <dbReference type="ARBA" id="ARBA00023002"/>
    </source>
</evidence>
<proteinExistence type="predicted"/>
<protein>
    <submittedName>
        <fullName evidence="3">Sarcosine oxidase beta subunit</fullName>
    </submittedName>
</protein>
<dbReference type="Gene3D" id="3.50.50.60">
    <property type="entry name" value="FAD/NAD(P)-binding domain"/>
    <property type="match status" value="1"/>
</dbReference>
<dbReference type="Pfam" id="PF01266">
    <property type="entry name" value="DAO"/>
    <property type="match status" value="1"/>
</dbReference>
<organism evidence="3 4">
    <name type="scientific">Caenispirillum salinarum AK4</name>
    <dbReference type="NCBI Taxonomy" id="1238182"/>
    <lineage>
        <taxon>Bacteria</taxon>
        <taxon>Pseudomonadati</taxon>
        <taxon>Pseudomonadota</taxon>
        <taxon>Alphaproteobacteria</taxon>
        <taxon>Rhodospirillales</taxon>
        <taxon>Novispirillaceae</taxon>
        <taxon>Caenispirillum</taxon>
    </lineage>
</organism>
<dbReference type="SUPFAM" id="SSF51905">
    <property type="entry name" value="FAD/NAD(P)-binding domain"/>
    <property type="match status" value="1"/>
</dbReference>
<dbReference type="PANTHER" id="PTHR13847">
    <property type="entry name" value="SARCOSINE DEHYDROGENASE-RELATED"/>
    <property type="match status" value="1"/>
</dbReference>
<keyword evidence="1" id="KW-0560">Oxidoreductase</keyword>
<dbReference type="InterPro" id="IPR006076">
    <property type="entry name" value="FAD-dep_OxRdtase"/>
</dbReference>
<sequence>MSAAAAPPKITGSPPSSSDVVIVGGGIIGSAIAYFLASDSGFGGSVTVIERDPSYRESSTALSAASIRQQFSVPENIAMSLYGIRFLREAAERLAVDGDDGPALSLVEGGYLFLATPDTRGILERNHALQTAAGADIAWLEPADLKARFPWLTTDDVCAGTLGLSGEGWFDAYALLQGFRKKARSLGVTYVDDEVTGFDRAGGGTGDVAAVLTRSGGRIACGTVVNAAGARAGDVAALAGVELPVRPRRRCVFVFDCREPVPGLPLMVDPSGVYVRPEGDRFICGVSPDEADDPDTLALDVDYPLFDDHIWPILAHRVPAFEAIKQVGAWAGLYEVNTLDHNAILGPHPDARNLLFANGFSGHGLQQAPAVGRGIAEWIVHGRWVSLDLSAFSYDRIPANRPVRELNVV</sequence>
<gene>
    <name evidence="3" type="ORF">C882_0915</name>
</gene>
<evidence type="ECO:0000259" key="2">
    <source>
        <dbReference type="Pfam" id="PF01266"/>
    </source>
</evidence>
<reference evidence="3 4" key="1">
    <citation type="journal article" date="2013" name="Genome Announc.">
        <title>Draft Genome Sequence of an Alphaproteobacterium, Caenispirillum salinarum AK4(T), Isolated from a Solar Saltern.</title>
        <authorList>
            <person name="Khatri I."/>
            <person name="Singh A."/>
            <person name="Korpole S."/>
            <person name="Pinnaka A.K."/>
            <person name="Subramanian S."/>
        </authorList>
    </citation>
    <scope>NUCLEOTIDE SEQUENCE [LARGE SCALE GENOMIC DNA]</scope>
    <source>
        <strain evidence="3 4">AK4</strain>
    </source>
</reference>
<evidence type="ECO:0000313" key="3">
    <source>
        <dbReference type="EMBL" id="EKV28703.1"/>
    </source>
</evidence>
<dbReference type="InterPro" id="IPR036188">
    <property type="entry name" value="FAD/NAD-bd_sf"/>
</dbReference>
<dbReference type="PATRIC" id="fig|1238182.3.peg.3129"/>
<dbReference type="GO" id="GO:0005737">
    <property type="term" value="C:cytoplasm"/>
    <property type="evidence" value="ECO:0007669"/>
    <property type="project" value="TreeGrafter"/>
</dbReference>
<dbReference type="OrthoDB" id="9806452at2"/>
<comment type="caution">
    <text evidence="3">The sequence shown here is derived from an EMBL/GenBank/DDBJ whole genome shotgun (WGS) entry which is preliminary data.</text>
</comment>
<dbReference type="eggNOG" id="COG0665">
    <property type="taxonomic scope" value="Bacteria"/>
</dbReference>
<dbReference type="Proteomes" id="UP000009881">
    <property type="component" value="Unassembled WGS sequence"/>
</dbReference>
<accession>K9HDZ9</accession>
<dbReference type="STRING" id="1238182.C882_0915"/>
<dbReference type="GO" id="GO:0032981">
    <property type="term" value="P:mitochondrial respiratory chain complex I assembly"/>
    <property type="evidence" value="ECO:0007669"/>
    <property type="project" value="TreeGrafter"/>
</dbReference>
<dbReference type="RefSeq" id="WP_009541571.1">
    <property type="nucleotide sequence ID" value="NZ_ANHY01000015.1"/>
</dbReference>
<dbReference type="PANTHER" id="PTHR13847:SF287">
    <property type="entry name" value="FAD-DEPENDENT OXIDOREDUCTASE DOMAIN-CONTAINING PROTEIN 1"/>
    <property type="match status" value="1"/>
</dbReference>
<name>K9HDZ9_9PROT</name>